<dbReference type="Gene3D" id="1.20.120.1080">
    <property type="match status" value="1"/>
</dbReference>
<dbReference type="InterPro" id="IPR007502">
    <property type="entry name" value="Helicase-assoc_dom"/>
</dbReference>
<evidence type="ECO:0000256" key="10">
    <source>
        <dbReference type="SAM" id="MobiDB-lite"/>
    </source>
</evidence>
<dbReference type="Pfam" id="PF21010">
    <property type="entry name" value="HA2_C"/>
    <property type="match status" value="1"/>
</dbReference>
<dbReference type="GO" id="GO:0040022">
    <property type="term" value="P:feminization of hermaphroditic germ-line"/>
    <property type="evidence" value="ECO:0007669"/>
    <property type="project" value="UniProtKB-ARBA"/>
</dbReference>
<comment type="caution">
    <text evidence="13">The sequence shown here is derived from an EMBL/GenBank/DDBJ whole genome shotgun (WGS) entry which is preliminary data.</text>
</comment>
<dbReference type="GO" id="GO:0016787">
    <property type="term" value="F:hydrolase activity"/>
    <property type="evidence" value="ECO:0007669"/>
    <property type="project" value="UniProtKB-KW"/>
</dbReference>
<dbReference type="PANTHER" id="PTHR18934:SF83">
    <property type="entry name" value="PRE-MRNA-SPLICING FACTOR ATP-DEPENDENT RNA HELICASE DHX16"/>
    <property type="match status" value="1"/>
</dbReference>
<dbReference type="OrthoDB" id="10253254at2759"/>
<evidence type="ECO:0000256" key="5">
    <source>
        <dbReference type="ARBA" id="ARBA00022801"/>
    </source>
</evidence>
<dbReference type="Pfam" id="PF00270">
    <property type="entry name" value="DEAD"/>
    <property type="match status" value="1"/>
</dbReference>
<dbReference type="FunFam" id="3.40.50.300:FF:000594">
    <property type="entry name" value="Pre-mRNA-splicing factor ATP-dependent RNA helicase"/>
    <property type="match status" value="1"/>
</dbReference>
<evidence type="ECO:0000259" key="11">
    <source>
        <dbReference type="PROSITE" id="PS51192"/>
    </source>
</evidence>
<dbReference type="Pfam" id="PF00271">
    <property type="entry name" value="Helicase_C"/>
    <property type="match status" value="1"/>
</dbReference>
<dbReference type="CDD" id="cd17974">
    <property type="entry name" value="DEXHc_DHX16"/>
    <property type="match status" value="1"/>
</dbReference>
<dbReference type="PANTHER" id="PTHR18934">
    <property type="entry name" value="ATP-DEPENDENT RNA HELICASE"/>
    <property type="match status" value="1"/>
</dbReference>
<dbReference type="GO" id="GO:0005524">
    <property type="term" value="F:ATP binding"/>
    <property type="evidence" value="ECO:0007669"/>
    <property type="project" value="UniProtKB-KW"/>
</dbReference>
<dbReference type="GO" id="GO:0008380">
    <property type="term" value="P:RNA splicing"/>
    <property type="evidence" value="ECO:0007669"/>
    <property type="project" value="UniProtKB-KW"/>
</dbReference>
<evidence type="ECO:0000256" key="4">
    <source>
        <dbReference type="ARBA" id="ARBA00022741"/>
    </source>
</evidence>
<feature type="domain" description="Helicase C-terminal" evidence="12">
    <location>
        <begin position="849"/>
        <end position="1030"/>
    </location>
</feature>
<dbReference type="PROSITE" id="PS51194">
    <property type="entry name" value="HELICASE_CTER"/>
    <property type="match status" value="1"/>
</dbReference>
<sequence length="1301" mass="149350">MDLRPLYEKEEKSYVFPPGCRKHYHNVFALVVEKKGDSDRSCMKQNEIFCYSPEFRRDSGFLVMPKHLWDDFNPGDWISCERIYVDRHESDDRRYQERELKYVSYVPTHLHKKLNLPITVVKMNQVYIKCDFILCPTFFKYRKSRNTQGAFEKAIMLNMGTACIFTNDGKASKLKPGMVYKGIFEFRSKEDGAVNFASGRHENTLDADGHCIDRDTLWFLNGILDDEPIPLENHKEMHIYISYMKIWSKVFHNVYGDGLLPNRSKSMVPLTRKMSPKYDKPTGFRQEPLYARPTSLSESTFIDNSEQTIRNENRKPNEDSSAIRVFSDSMYSHAMPEQVQCNNAIEESLSKKVKKKVEVQVIQGVLLSIITTKNNGKIAEKRFLEKLIFIVEISFLAAPDAKSRHTRKRKESSSDEEGPATSQPSVSKKANEESDDSDIETIEGKLDDDIRERDAFAARVRQKDKDKTRNVVEKNREDNKDKAGLSVEKLREESRRQYLAKRKVDKLEELKAIVHDDETIFASEKLTAKERQDMEYRKKVLEYATNHEKAADIIKIKRYHVPDAKSRTIPTDYVEDEDEVRHGGDGAKWEQEQLLASMLHLGAKDAKMKKEEYDLLLDEQIDFIQALQMPGTKDIEDKKESEIERKMMTIAETRKSLPVYAFRDDFIQAVRDHQVLIIEGETGSGKTTQLPQYLYEAGFCEDGKRIGCTQPRRVAAMSVAARVADEMDCKLGTKVGYSIRFEDCTSEKTVLKYMTDGMLLREFLNEPDLASYSVMMIDEAHERTLHTDILFGLVKDIARFRKDLKLLISSATLDAEKFSSFFDDAPIFRIPGRRFPVDIYYTQAPEADYIDAAIVTVMQIHLTQPLPGDILVFLTGQEEIETIQEALMERSKALGSKIKELIPLPVYANLPSDLQAKIFEPTPPNSRKVVLATNIAETSVTIDGISYVIDPGFSKQNSFDARSGVEHLHVVTISKAAANQRAGRAGRTGPGKCFRLYTAWAYKHELEEQPIPEIQRTNLGNVVLMLKSLGIHDLVHFDFLDPPPQETLVIALEQLYALGALNHRGELTKLGRRMAEFPCDPCMSKMILASEKYECSEEIVTIASMLSVNAAVFYRPKAMVIHADAARKAFWSPSGDHVTLLNVYNKWKESGYSQQWCMENYVQHRTLKRARDVRDQLVGLLERVEIEPKSSTDTIKIRKAITAGYFYNVSKLDNTGHYKTVKHKHTTHPHPNSSLFEETPRWVVYYELVFTSKEFMREMSEIESSWLLEVAPHYYKGRELEDSTNKKMPKQVGKSAKDLQR</sequence>
<dbReference type="EC" id="3.6.4.13" evidence="1"/>
<dbReference type="SUPFAM" id="SSF52540">
    <property type="entry name" value="P-loop containing nucleoside triphosphate hydrolases"/>
    <property type="match status" value="1"/>
</dbReference>
<keyword evidence="8" id="KW-0508">mRNA splicing</keyword>
<feature type="domain" description="Helicase ATP-binding" evidence="11">
    <location>
        <begin position="667"/>
        <end position="831"/>
    </location>
</feature>
<evidence type="ECO:0000256" key="9">
    <source>
        <dbReference type="ARBA" id="ARBA00047984"/>
    </source>
</evidence>
<evidence type="ECO:0000259" key="12">
    <source>
        <dbReference type="PROSITE" id="PS51194"/>
    </source>
</evidence>
<feature type="region of interest" description="Disordered" evidence="10">
    <location>
        <begin position="1279"/>
        <end position="1301"/>
    </location>
</feature>
<dbReference type="EMBL" id="CADEPM010000008">
    <property type="protein sequence ID" value="CAB3409219.1"/>
    <property type="molecule type" value="Genomic_DNA"/>
</dbReference>
<dbReference type="CDD" id="cd18791">
    <property type="entry name" value="SF2_C_RHA"/>
    <property type="match status" value="1"/>
</dbReference>
<comment type="catalytic activity">
    <reaction evidence="9">
        <text>ATP + H2O = ADP + phosphate + H(+)</text>
        <dbReference type="Rhea" id="RHEA:13065"/>
        <dbReference type="ChEBI" id="CHEBI:15377"/>
        <dbReference type="ChEBI" id="CHEBI:15378"/>
        <dbReference type="ChEBI" id="CHEBI:30616"/>
        <dbReference type="ChEBI" id="CHEBI:43474"/>
        <dbReference type="ChEBI" id="CHEBI:456216"/>
        <dbReference type="EC" id="3.6.4.13"/>
    </reaction>
</comment>
<gene>
    <name evidence="13" type="ORF">CBOVIS_LOCUS10900</name>
</gene>
<dbReference type="Proteomes" id="UP000494206">
    <property type="component" value="Unassembled WGS sequence"/>
</dbReference>
<dbReference type="InterPro" id="IPR001650">
    <property type="entry name" value="Helicase_C-like"/>
</dbReference>
<dbReference type="SMART" id="SM00490">
    <property type="entry name" value="HELICc"/>
    <property type="match status" value="1"/>
</dbReference>
<dbReference type="InterPro" id="IPR027417">
    <property type="entry name" value="P-loop_NTPase"/>
</dbReference>
<keyword evidence="7" id="KW-0067">ATP-binding</keyword>
<dbReference type="PROSITE" id="PS51192">
    <property type="entry name" value="HELICASE_ATP_BIND_1"/>
    <property type="match status" value="1"/>
</dbReference>
<evidence type="ECO:0000256" key="3">
    <source>
        <dbReference type="ARBA" id="ARBA00022664"/>
    </source>
</evidence>
<feature type="region of interest" description="Disordered" evidence="10">
    <location>
        <begin position="458"/>
        <end position="482"/>
    </location>
</feature>
<keyword evidence="14" id="KW-1185">Reference proteome</keyword>
<reference evidence="13 14" key="1">
    <citation type="submission" date="2020-04" db="EMBL/GenBank/DDBJ databases">
        <authorList>
            <person name="Laetsch R D."/>
            <person name="Stevens L."/>
            <person name="Kumar S."/>
            <person name="Blaxter L. M."/>
        </authorList>
    </citation>
    <scope>NUCLEOTIDE SEQUENCE [LARGE SCALE GENOMIC DNA]</scope>
</reference>
<evidence type="ECO:0000256" key="6">
    <source>
        <dbReference type="ARBA" id="ARBA00022806"/>
    </source>
</evidence>
<dbReference type="FunFam" id="1.20.120.1080:FF:000001">
    <property type="entry name" value="Pre-mRNA-splicing factor ATP-dependent RNA helicase"/>
    <property type="match status" value="1"/>
</dbReference>
<dbReference type="InterPro" id="IPR002464">
    <property type="entry name" value="DNA/RNA_helicase_DEAH_CS"/>
</dbReference>
<keyword evidence="2" id="KW-0217">Developmental protein</keyword>
<dbReference type="GO" id="GO:0003723">
    <property type="term" value="F:RNA binding"/>
    <property type="evidence" value="ECO:0007669"/>
    <property type="project" value="TreeGrafter"/>
</dbReference>
<dbReference type="FunFam" id="3.40.50.300:FF:000007">
    <property type="entry name" value="Pre-mRNA-splicing factor ATP-dependent RNA helicase"/>
    <property type="match status" value="1"/>
</dbReference>
<dbReference type="InterPro" id="IPR014001">
    <property type="entry name" value="Helicase_ATP-bd"/>
</dbReference>
<dbReference type="Pfam" id="PF04408">
    <property type="entry name" value="WHD_HA2"/>
    <property type="match status" value="1"/>
</dbReference>
<keyword evidence="5" id="KW-0378">Hydrolase</keyword>
<keyword evidence="4" id="KW-0547">Nucleotide-binding</keyword>
<dbReference type="PROSITE" id="PS00690">
    <property type="entry name" value="DEAH_ATP_HELICASE"/>
    <property type="match status" value="1"/>
</dbReference>
<evidence type="ECO:0000313" key="14">
    <source>
        <dbReference type="Proteomes" id="UP000494206"/>
    </source>
</evidence>
<keyword evidence="6" id="KW-0347">Helicase</keyword>
<dbReference type="SMART" id="SM00487">
    <property type="entry name" value="DEXDc"/>
    <property type="match status" value="1"/>
</dbReference>
<dbReference type="GO" id="GO:0006397">
    <property type="term" value="P:mRNA processing"/>
    <property type="evidence" value="ECO:0007669"/>
    <property type="project" value="UniProtKB-KW"/>
</dbReference>
<feature type="region of interest" description="Disordered" evidence="10">
    <location>
        <begin position="401"/>
        <end position="444"/>
    </location>
</feature>
<name>A0A8S1EZS2_9PELO</name>
<dbReference type="InterPro" id="IPR048333">
    <property type="entry name" value="HA2_WH"/>
</dbReference>
<dbReference type="Gene3D" id="3.40.50.300">
    <property type="entry name" value="P-loop containing nucleotide triphosphate hydrolases"/>
    <property type="match status" value="2"/>
</dbReference>
<dbReference type="Pfam" id="PF07717">
    <property type="entry name" value="OB_NTP_bind"/>
    <property type="match status" value="1"/>
</dbReference>
<evidence type="ECO:0000313" key="13">
    <source>
        <dbReference type="EMBL" id="CAB3409219.1"/>
    </source>
</evidence>
<dbReference type="InterPro" id="IPR011709">
    <property type="entry name" value="DEAD-box_helicase_OB_fold"/>
</dbReference>
<evidence type="ECO:0000256" key="1">
    <source>
        <dbReference type="ARBA" id="ARBA00012552"/>
    </source>
</evidence>
<dbReference type="GO" id="GO:0071013">
    <property type="term" value="C:catalytic step 2 spliceosome"/>
    <property type="evidence" value="ECO:0007669"/>
    <property type="project" value="TreeGrafter"/>
</dbReference>
<keyword evidence="3" id="KW-0507">mRNA processing</keyword>
<evidence type="ECO:0000256" key="7">
    <source>
        <dbReference type="ARBA" id="ARBA00022840"/>
    </source>
</evidence>
<proteinExistence type="predicted"/>
<protein>
    <recommendedName>
        <fullName evidence="1">RNA helicase</fullName>
        <ecNumber evidence="1">3.6.4.13</ecNumber>
    </recommendedName>
</protein>
<organism evidence="13 14">
    <name type="scientific">Caenorhabditis bovis</name>
    <dbReference type="NCBI Taxonomy" id="2654633"/>
    <lineage>
        <taxon>Eukaryota</taxon>
        <taxon>Metazoa</taxon>
        <taxon>Ecdysozoa</taxon>
        <taxon>Nematoda</taxon>
        <taxon>Chromadorea</taxon>
        <taxon>Rhabditida</taxon>
        <taxon>Rhabditina</taxon>
        <taxon>Rhabditomorpha</taxon>
        <taxon>Rhabditoidea</taxon>
        <taxon>Rhabditidae</taxon>
        <taxon>Peloderinae</taxon>
        <taxon>Caenorhabditis</taxon>
    </lineage>
</organism>
<dbReference type="GO" id="GO:0003724">
    <property type="term" value="F:RNA helicase activity"/>
    <property type="evidence" value="ECO:0007669"/>
    <property type="project" value="UniProtKB-EC"/>
</dbReference>
<dbReference type="SMART" id="SM00847">
    <property type="entry name" value="HA2"/>
    <property type="match status" value="1"/>
</dbReference>
<evidence type="ECO:0000256" key="8">
    <source>
        <dbReference type="ARBA" id="ARBA00023187"/>
    </source>
</evidence>
<accession>A0A8S1EZS2</accession>
<evidence type="ECO:0000256" key="2">
    <source>
        <dbReference type="ARBA" id="ARBA00022473"/>
    </source>
</evidence>
<dbReference type="InterPro" id="IPR011545">
    <property type="entry name" value="DEAD/DEAH_box_helicase_dom"/>
</dbReference>